<accession>A0A1I1LDY3</accession>
<dbReference type="OrthoDB" id="9779408at2"/>
<evidence type="ECO:0000256" key="6">
    <source>
        <dbReference type="ARBA" id="ARBA00022490"/>
    </source>
</evidence>
<dbReference type="EMBL" id="FOKV01000007">
    <property type="protein sequence ID" value="SFC68593.1"/>
    <property type="molecule type" value="Genomic_DNA"/>
</dbReference>
<gene>
    <name evidence="16" type="ORF">SAMN04487907_10774</name>
</gene>
<dbReference type="PIRSF" id="PIRSF005096">
    <property type="entry name" value="GALM"/>
    <property type="match status" value="1"/>
</dbReference>
<evidence type="ECO:0000256" key="4">
    <source>
        <dbReference type="ARBA" id="ARBA00006206"/>
    </source>
</evidence>
<evidence type="ECO:0000256" key="7">
    <source>
        <dbReference type="ARBA" id="ARBA00022553"/>
    </source>
</evidence>
<dbReference type="GO" id="GO:0030246">
    <property type="term" value="F:carbohydrate binding"/>
    <property type="evidence" value="ECO:0007669"/>
    <property type="project" value="InterPro"/>
</dbReference>
<dbReference type="InterPro" id="IPR047215">
    <property type="entry name" value="Galactose_mutarotase-like"/>
</dbReference>
<feature type="binding site" evidence="13">
    <location>
        <position position="293"/>
    </location>
    <ligand>
        <name>beta-D-galactose</name>
        <dbReference type="ChEBI" id="CHEBI:27667"/>
    </ligand>
</feature>
<comment type="pathway">
    <text evidence="3 11">Carbohydrate metabolism; hexose metabolism.</text>
</comment>
<feature type="binding site" evidence="14">
    <location>
        <begin position="123"/>
        <end position="124"/>
    </location>
    <ligand>
        <name>beta-D-galactose</name>
        <dbReference type="ChEBI" id="CHEBI:27667"/>
    </ligand>
</feature>
<evidence type="ECO:0000313" key="16">
    <source>
        <dbReference type="EMBL" id="SFC68593.1"/>
    </source>
</evidence>
<dbReference type="FunFam" id="2.70.98.10:FF:000003">
    <property type="entry name" value="Aldose 1-epimerase"/>
    <property type="match status" value="1"/>
</dbReference>
<dbReference type="InterPro" id="IPR011013">
    <property type="entry name" value="Gal_mutarotase_sf_dom"/>
</dbReference>
<keyword evidence="6" id="KW-0963">Cytoplasm</keyword>
<evidence type="ECO:0000256" key="12">
    <source>
        <dbReference type="PIRSR" id="PIRSR005096-1"/>
    </source>
</evidence>
<dbReference type="GO" id="GO:0004034">
    <property type="term" value="F:aldose 1-epimerase activity"/>
    <property type="evidence" value="ECO:0007669"/>
    <property type="project" value="UniProtKB-EC"/>
</dbReference>
<evidence type="ECO:0000256" key="14">
    <source>
        <dbReference type="PIRSR" id="PIRSR005096-3"/>
    </source>
</evidence>
<dbReference type="RefSeq" id="WP_092543792.1">
    <property type="nucleotide sequence ID" value="NZ_FOKV01000007.1"/>
</dbReference>
<keyword evidence="10 11" id="KW-0119">Carbohydrate metabolism</keyword>
<evidence type="ECO:0000256" key="15">
    <source>
        <dbReference type="SAM" id="SignalP"/>
    </source>
</evidence>
<keyword evidence="15" id="KW-0732">Signal</keyword>
<comment type="similarity">
    <text evidence="4 11">Belongs to the aldose epimerase family.</text>
</comment>
<dbReference type="NCBIfam" id="NF008277">
    <property type="entry name" value="PRK11055.1"/>
    <property type="match status" value="1"/>
</dbReference>
<evidence type="ECO:0000256" key="9">
    <source>
        <dbReference type="ARBA" id="ARBA00023235"/>
    </source>
</evidence>
<keyword evidence="7" id="KW-0597">Phosphoprotein</keyword>
<evidence type="ECO:0000256" key="11">
    <source>
        <dbReference type="PIRNR" id="PIRNR005096"/>
    </source>
</evidence>
<keyword evidence="17" id="KW-1185">Reference proteome</keyword>
<dbReference type="GO" id="GO:0005737">
    <property type="term" value="C:cytoplasm"/>
    <property type="evidence" value="ECO:0007669"/>
    <property type="project" value="UniProtKB-SubCell"/>
</dbReference>
<reference evidence="17" key="1">
    <citation type="submission" date="2016-10" db="EMBL/GenBank/DDBJ databases">
        <authorList>
            <person name="Varghese N."/>
            <person name="Submissions S."/>
        </authorList>
    </citation>
    <scope>NUCLEOTIDE SEQUENCE [LARGE SCALE GENOMIC DNA]</scope>
    <source>
        <strain evidence="17">DSM 24499</strain>
    </source>
</reference>
<protein>
    <recommendedName>
        <fullName evidence="11">Aldose 1-epimerase</fullName>
        <ecNumber evidence="11">5.1.3.3</ecNumber>
    </recommendedName>
</protein>
<dbReference type="InterPro" id="IPR008183">
    <property type="entry name" value="Aldose_1/G6P_1-epimerase"/>
</dbReference>
<dbReference type="Gene3D" id="2.70.98.10">
    <property type="match status" value="1"/>
</dbReference>
<feature type="signal peptide" evidence="15">
    <location>
        <begin position="1"/>
        <end position="24"/>
    </location>
</feature>
<evidence type="ECO:0000256" key="1">
    <source>
        <dbReference type="ARBA" id="ARBA00001913"/>
    </source>
</evidence>
<evidence type="ECO:0000256" key="8">
    <source>
        <dbReference type="ARBA" id="ARBA00022837"/>
    </source>
</evidence>
<evidence type="ECO:0000313" key="17">
    <source>
        <dbReference type="Proteomes" id="UP000199438"/>
    </source>
</evidence>
<evidence type="ECO:0000256" key="2">
    <source>
        <dbReference type="ARBA" id="ARBA00004496"/>
    </source>
</evidence>
<evidence type="ECO:0000256" key="3">
    <source>
        <dbReference type="ARBA" id="ARBA00005028"/>
    </source>
</evidence>
<dbReference type="GO" id="GO:0006006">
    <property type="term" value="P:glucose metabolic process"/>
    <property type="evidence" value="ECO:0007669"/>
    <property type="project" value="TreeGrafter"/>
</dbReference>
<keyword evidence="9 11" id="KW-0413">Isomerase</keyword>
<dbReference type="InterPro" id="IPR014718">
    <property type="entry name" value="GH-type_carb-bd"/>
</dbReference>
<comment type="catalytic activity">
    <reaction evidence="11">
        <text>alpha-D-glucose = beta-D-glucose</text>
        <dbReference type="Rhea" id="RHEA:10264"/>
        <dbReference type="ChEBI" id="CHEBI:15903"/>
        <dbReference type="ChEBI" id="CHEBI:17925"/>
        <dbReference type="EC" id="5.1.3.3"/>
    </reaction>
</comment>
<dbReference type="Proteomes" id="UP000199438">
    <property type="component" value="Unassembled WGS sequence"/>
</dbReference>
<dbReference type="SUPFAM" id="SSF74650">
    <property type="entry name" value="Galactose mutarotase-like"/>
    <property type="match status" value="1"/>
</dbReference>
<dbReference type="PANTHER" id="PTHR10091:SF0">
    <property type="entry name" value="GALACTOSE MUTAROTASE"/>
    <property type="match status" value="1"/>
</dbReference>
<comment type="subunit">
    <text evidence="5">Monomer.</text>
</comment>
<comment type="subcellular location">
    <subcellularLocation>
        <location evidence="2">Cytoplasm</location>
    </subcellularLocation>
</comment>
<evidence type="ECO:0000256" key="5">
    <source>
        <dbReference type="ARBA" id="ARBA00011245"/>
    </source>
</evidence>
<keyword evidence="8" id="KW-0106">Calcium</keyword>
<evidence type="ECO:0000256" key="13">
    <source>
        <dbReference type="PIRSR" id="PIRSR005096-2"/>
    </source>
</evidence>
<feature type="binding site" evidence="14">
    <location>
        <begin position="221"/>
        <end position="223"/>
    </location>
    <ligand>
        <name>beta-D-galactose</name>
        <dbReference type="ChEBI" id="CHEBI:27667"/>
    </ligand>
</feature>
<dbReference type="PANTHER" id="PTHR10091">
    <property type="entry name" value="ALDOSE-1-EPIMERASE"/>
    <property type="match status" value="1"/>
</dbReference>
<name>A0A1I1LDY3_9FLAO</name>
<proteinExistence type="inferred from homology"/>
<dbReference type="Pfam" id="PF01263">
    <property type="entry name" value="Aldose_epim"/>
    <property type="match status" value="1"/>
</dbReference>
<sequence length="394" mass="43965">MKKIKHTVYFLCLFSFLFSLTNCKGDGKSDKEKEEVAKTESEIDFLTKEDYGTTAEGEKVEQYTLTNEAGMEVKIITYGGRITSLKAPDKNDEFEDVILGFDSLSQYTSDHPYFGALIGRFGNRIAGGKFSLDGEEYQLPQNDGENSLHGGDQGFDKVIWTAEVPSDSTSLVLTYQSKDGEMGYPGNLDVKVTYTLSEDNSLDVEYEAETDKKTIVNLTQHSYFNLTGDFSKTILDHEVVLNADEFLPVDETLIPTGELRSVEGTPFDFTEAKKVGEEIEAENKQLELGLGYDHCWVLNDQTEDMHFAASAYDPESGRFLEVSTTEPGIQFYTGNFLDGTLPQQGGEGTYAKRSGFCLETQHYPDSPNQEKFPSVVLNPGEKYSSKTSFKFSVK</sequence>
<dbReference type="InterPro" id="IPR015443">
    <property type="entry name" value="Aldose_1-epimerase"/>
</dbReference>
<comment type="cofactor">
    <cofactor evidence="1">
        <name>Ca(2+)</name>
        <dbReference type="ChEBI" id="CHEBI:29108"/>
    </cofactor>
</comment>
<feature type="chain" id="PRO_5011526430" description="Aldose 1-epimerase" evidence="15">
    <location>
        <begin position="25"/>
        <end position="394"/>
    </location>
</feature>
<dbReference type="CDD" id="cd09019">
    <property type="entry name" value="galactose_mutarotase_like"/>
    <property type="match status" value="1"/>
</dbReference>
<feature type="active site" description="Proton donor" evidence="12">
    <location>
        <position position="221"/>
    </location>
</feature>
<dbReference type="STRING" id="1334022.SAMN04487907_10774"/>
<evidence type="ECO:0000256" key="10">
    <source>
        <dbReference type="ARBA" id="ARBA00023277"/>
    </source>
</evidence>
<dbReference type="EC" id="5.1.3.3" evidence="11"/>
<dbReference type="AlphaFoldDB" id="A0A1I1LDY3"/>
<dbReference type="UniPathway" id="UPA00242"/>
<dbReference type="GO" id="GO:0033499">
    <property type="term" value="P:galactose catabolic process via UDP-galactose, Leloir pathway"/>
    <property type="evidence" value="ECO:0007669"/>
    <property type="project" value="TreeGrafter"/>
</dbReference>
<organism evidence="16 17">
    <name type="scientific">Zunongwangia mangrovi</name>
    <dbReference type="NCBI Taxonomy" id="1334022"/>
    <lineage>
        <taxon>Bacteria</taxon>
        <taxon>Pseudomonadati</taxon>
        <taxon>Bacteroidota</taxon>
        <taxon>Flavobacteriia</taxon>
        <taxon>Flavobacteriales</taxon>
        <taxon>Flavobacteriaceae</taxon>
        <taxon>Zunongwangia</taxon>
    </lineage>
</organism>
<feature type="active site" description="Proton acceptor" evidence="12">
    <location>
        <position position="359"/>
    </location>
</feature>